<evidence type="ECO:0000313" key="2">
    <source>
        <dbReference type="EMBL" id="KXB57590.1"/>
    </source>
</evidence>
<keyword evidence="1" id="KW-0472">Membrane</keyword>
<evidence type="ECO:0000256" key="1">
    <source>
        <dbReference type="SAM" id="Phobius"/>
    </source>
</evidence>
<proteinExistence type="predicted"/>
<accession>A0A133ZQ99</accession>
<gene>
    <name evidence="2" type="ORF">HMPREF3186_01643</name>
</gene>
<dbReference type="RefSeq" id="WP_060914693.1">
    <property type="nucleotide sequence ID" value="NZ_JAGZGJ010000001.1"/>
</dbReference>
<dbReference type="PATRIC" id="fig|1379.3.peg.1634"/>
<reference evidence="3" key="1">
    <citation type="submission" date="2016-01" db="EMBL/GenBank/DDBJ databases">
        <authorList>
            <person name="Mitreva M."/>
            <person name="Pepin K.H."/>
            <person name="Mihindukulasuriya K.A."/>
            <person name="Fulton R."/>
            <person name="Fronick C."/>
            <person name="O'Laughlin M."/>
            <person name="Miner T."/>
            <person name="Herter B."/>
            <person name="Rosa B.A."/>
            <person name="Cordes M."/>
            <person name="Tomlinson C."/>
            <person name="Wollam A."/>
            <person name="Palsikar V.B."/>
            <person name="Mardis E.R."/>
            <person name="Wilson R.K."/>
        </authorList>
    </citation>
    <scope>NUCLEOTIDE SEQUENCE [LARGE SCALE GENOMIC DNA]</scope>
    <source>
        <strain evidence="3">DNF01167</strain>
    </source>
</reference>
<dbReference type="Pfam" id="PF11151">
    <property type="entry name" value="DUF2929"/>
    <property type="match status" value="1"/>
</dbReference>
<protein>
    <recommendedName>
        <fullName evidence="4">DUF2929 family protein</fullName>
    </recommendedName>
</protein>
<dbReference type="InterPro" id="IPR021324">
    <property type="entry name" value="DUF2929"/>
</dbReference>
<feature type="transmembrane region" description="Helical" evidence="1">
    <location>
        <begin position="38"/>
        <end position="56"/>
    </location>
</feature>
<organism evidence="2 3">
    <name type="scientific">Gemella haemolysans</name>
    <dbReference type="NCBI Taxonomy" id="1379"/>
    <lineage>
        <taxon>Bacteria</taxon>
        <taxon>Bacillati</taxon>
        <taxon>Bacillota</taxon>
        <taxon>Bacilli</taxon>
        <taxon>Bacillales</taxon>
        <taxon>Gemellaceae</taxon>
        <taxon>Gemella</taxon>
    </lineage>
</organism>
<dbReference type="EMBL" id="LSDC01000123">
    <property type="protein sequence ID" value="KXB57590.1"/>
    <property type="molecule type" value="Genomic_DNA"/>
</dbReference>
<comment type="caution">
    <text evidence="2">The sequence shown here is derived from an EMBL/GenBank/DDBJ whole genome shotgun (WGS) entry which is preliminary data.</text>
</comment>
<dbReference type="STRING" id="1379.HMPREF3186_01643"/>
<keyword evidence="1" id="KW-0812">Transmembrane</keyword>
<dbReference type="AlphaFoldDB" id="A0A133ZQ99"/>
<dbReference type="Proteomes" id="UP000070355">
    <property type="component" value="Unassembled WGS sequence"/>
</dbReference>
<evidence type="ECO:0008006" key="4">
    <source>
        <dbReference type="Google" id="ProtNLM"/>
    </source>
</evidence>
<evidence type="ECO:0000313" key="3">
    <source>
        <dbReference type="Proteomes" id="UP000070355"/>
    </source>
</evidence>
<sequence>MRYIISLFWSFIFSAVIVFIVSSILGSNGEINTIRDCAILAVLFTIFAALFDVVGIDKKREEK</sequence>
<dbReference type="OrthoDB" id="2990563at2"/>
<name>A0A133ZQ99_9BACL</name>
<keyword evidence="1" id="KW-1133">Transmembrane helix</keyword>
<feature type="transmembrane region" description="Helical" evidence="1">
    <location>
        <begin position="7"/>
        <end position="26"/>
    </location>
</feature>